<feature type="region of interest" description="Disordered" evidence="1">
    <location>
        <begin position="481"/>
        <end position="502"/>
    </location>
</feature>
<protein>
    <submittedName>
        <fullName evidence="2">Uncharacterized protein</fullName>
    </submittedName>
</protein>
<sequence>MRSAQPKSEKGKSLPQGNDHRQSPTRPISGGISLLRQNINPNLTTTDSENGGSSGSSPYPSGETRPVIPPKDHRRGYSRNSAELKHGIGMELVTDPDAPGFSDQPFIHTLHDQWDLEIDLIGGDGDMKQYLLLKVKAQFIGQLSQRLGERVNTRANEAEGDTCTKLSIHTKKPDILLAIISVVHGVDPTWSIDCFEDFFSLATTCWEFGCRTDRLGSLLKDRPTWPPDDSNGENQAPIEQWIFAALVFEIPEMFEGATHKMVMNPKPEGTSLEPVESLLPVYLSEKIEEKGIEISRDIISWVRTHIKEYLDQPERDQSGHTEWAEFVIAIHNCLKSVGCDLLGGADQEDKSPSAAHLLEALESLPLQPPAANTGGADLDVPTLIADSKIAPSHASGSSGSSGSSNPASVIPPRRARTGLVIANAVVDLWSKRTAFSEKIKKAGSRDFDEGKYIRLVKNLHERLRKDKLRWDFKGFDLKQFVPSTDDPQRSPGMNTAEENGTH</sequence>
<feature type="compositionally biased region" description="Polar residues" evidence="1">
    <location>
        <begin position="35"/>
        <end position="50"/>
    </location>
</feature>
<reference evidence="2 3" key="1">
    <citation type="journal article" date="2018" name="Nat. Ecol. Evol.">
        <title>Pezizomycetes genomes reveal the molecular basis of ectomycorrhizal truffle lifestyle.</title>
        <authorList>
            <person name="Murat C."/>
            <person name="Payen T."/>
            <person name="Noel B."/>
            <person name="Kuo A."/>
            <person name="Morin E."/>
            <person name="Chen J."/>
            <person name="Kohler A."/>
            <person name="Krizsan K."/>
            <person name="Balestrini R."/>
            <person name="Da Silva C."/>
            <person name="Montanini B."/>
            <person name="Hainaut M."/>
            <person name="Levati E."/>
            <person name="Barry K.W."/>
            <person name="Belfiori B."/>
            <person name="Cichocki N."/>
            <person name="Clum A."/>
            <person name="Dockter R.B."/>
            <person name="Fauchery L."/>
            <person name="Guy J."/>
            <person name="Iotti M."/>
            <person name="Le Tacon F."/>
            <person name="Lindquist E.A."/>
            <person name="Lipzen A."/>
            <person name="Malagnac F."/>
            <person name="Mello A."/>
            <person name="Molinier V."/>
            <person name="Miyauchi S."/>
            <person name="Poulain J."/>
            <person name="Riccioni C."/>
            <person name="Rubini A."/>
            <person name="Sitrit Y."/>
            <person name="Splivallo R."/>
            <person name="Traeger S."/>
            <person name="Wang M."/>
            <person name="Zifcakova L."/>
            <person name="Wipf D."/>
            <person name="Zambonelli A."/>
            <person name="Paolocci F."/>
            <person name="Nowrousian M."/>
            <person name="Ottonello S."/>
            <person name="Baldrian P."/>
            <person name="Spatafora J.W."/>
            <person name="Henrissat B."/>
            <person name="Nagy L.G."/>
            <person name="Aury J.M."/>
            <person name="Wincker P."/>
            <person name="Grigoriev I.V."/>
            <person name="Bonfante P."/>
            <person name="Martin F.M."/>
        </authorList>
    </citation>
    <scope>NUCLEOTIDE SEQUENCE [LARGE SCALE GENOMIC DNA]</scope>
    <source>
        <strain evidence="2 3">120613-1</strain>
    </source>
</reference>
<dbReference type="OrthoDB" id="5399710at2759"/>
<evidence type="ECO:0000256" key="1">
    <source>
        <dbReference type="SAM" id="MobiDB-lite"/>
    </source>
</evidence>
<feature type="region of interest" description="Disordered" evidence="1">
    <location>
        <begin position="1"/>
        <end position="77"/>
    </location>
</feature>
<feature type="compositionally biased region" description="Polar residues" evidence="1">
    <location>
        <begin position="491"/>
        <end position="502"/>
    </location>
</feature>
<feature type="region of interest" description="Disordered" evidence="1">
    <location>
        <begin position="390"/>
        <end position="411"/>
    </location>
</feature>
<name>A0A3N4K233_9PEZI</name>
<evidence type="ECO:0000313" key="2">
    <source>
        <dbReference type="EMBL" id="RPB04363.1"/>
    </source>
</evidence>
<keyword evidence="3" id="KW-1185">Reference proteome</keyword>
<proteinExistence type="predicted"/>
<dbReference type="AlphaFoldDB" id="A0A3N4K233"/>
<accession>A0A3N4K233</accession>
<gene>
    <name evidence="2" type="ORF">L873DRAFT_1666814</name>
</gene>
<organism evidence="2 3">
    <name type="scientific">Choiromyces venosus 120613-1</name>
    <dbReference type="NCBI Taxonomy" id="1336337"/>
    <lineage>
        <taxon>Eukaryota</taxon>
        <taxon>Fungi</taxon>
        <taxon>Dikarya</taxon>
        <taxon>Ascomycota</taxon>
        <taxon>Pezizomycotina</taxon>
        <taxon>Pezizomycetes</taxon>
        <taxon>Pezizales</taxon>
        <taxon>Tuberaceae</taxon>
        <taxon>Choiromyces</taxon>
    </lineage>
</organism>
<evidence type="ECO:0000313" key="3">
    <source>
        <dbReference type="Proteomes" id="UP000276215"/>
    </source>
</evidence>
<feature type="compositionally biased region" description="Basic and acidic residues" evidence="1">
    <location>
        <begin position="7"/>
        <end position="22"/>
    </location>
</feature>
<feature type="compositionally biased region" description="Low complexity" evidence="1">
    <location>
        <begin position="395"/>
        <end position="404"/>
    </location>
</feature>
<dbReference type="EMBL" id="ML120358">
    <property type="protein sequence ID" value="RPB04363.1"/>
    <property type="molecule type" value="Genomic_DNA"/>
</dbReference>
<dbReference type="Proteomes" id="UP000276215">
    <property type="component" value="Unassembled WGS sequence"/>
</dbReference>